<dbReference type="GO" id="GO:0140359">
    <property type="term" value="F:ABC-type transporter activity"/>
    <property type="evidence" value="ECO:0007669"/>
    <property type="project" value="UniProtKB-ARBA"/>
</dbReference>
<keyword evidence="1" id="KW-0813">Transport</keyword>
<dbReference type="EMBL" id="SJPV01000007">
    <property type="protein sequence ID" value="TWU35079.1"/>
    <property type="molecule type" value="Genomic_DNA"/>
</dbReference>
<sequence>MPAIYLDHVSKSFHGKAVLRDLNLEVRDGEYLVLLGESGSGKTTTLRAIAGLEPINGGRVRFGHVDVTDLPARKRNVSMVFQHDGLYPHLSIRDNLSIARNRKIDSRELQSRIEQAATILEIKPLLDRLPSQLSGGELRRAAMAKSIVRQADVRLLDEPLSALDATVRHQFQHDLLRCHHSQPASTIHVTHDGNEAMRMADRIAVIDQGEIVQVDTPHNIYHHPCCVSVAKSIGSPPINLLDASLKDNQVKLSDLDCSASRTESWPNDCSGDFVVGIRPEAFRVRDTSSKTPIPVGGLRFSARCCWVAEFSGVMHLEFETNGKRITVLTSPEISVRPGELQDIEVPWQNVHWFPKNA</sequence>
<dbReference type="PANTHER" id="PTHR43875">
    <property type="entry name" value="MALTODEXTRIN IMPORT ATP-BINDING PROTEIN MSMX"/>
    <property type="match status" value="1"/>
</dbReference>
<dbReference type="FunFam" id="3.40.50.300:FF:000042">
    <property type="entry name" value="Maltose/maltodextrin ABC transporter, ATP-binding protein"/>
    <property type="match status" value="1"/>
</dbReference>
<dbReference type="GO" id="GO:0005524">
    <property type="term" value="F:ATP binding"/>
    <property type="evidence" value="ECO:0007669"/>
    <property type="project" value="UniProtKB-KW"/>
</dbReference>
<name>A0A5C6DJJ4_9BACT</name>
<dbReference type="InterPro" id="IPR027417">
    <property type="entry name" value="P-loop_NTPase"/>
</dbReference>
<dbReference type="EC" id="3.6.3.-" evidence="5"/>
<dbReference type="RefSeq" id="WP_146528482.1">
    <property type="nucleotide sequence ID" value="NZ_SJPV01000007.1"/>
</dbReference>
<proteinExistence type="predicted"/>
<dbReference type="PROSITE" id="PS50893">
    <property type="entry name" value="ABC_TRANSPORTER_2"/>
    <property type="match status" value="1"/>
</dbReference>
<dbReference type="Pfam" id="PF00005">
    <property type="entry name" value="ABC_tran"/>
    <property type="match status" value="1"/>
</dbReference>
<keyword evidence="6" id="KW-1185">Reference proteome</keyword>
<dbReference type="Gene3D" id="2.40.50.100">
    <property type="match status" value="1"/>
</dbReference>
<dbReference type="AlphaFoldDB" id="A0A5C6DJJ4"/>
<dbReference type="GO" id="GO:0055052">
    <property type="term" value="C:ATP-binding cassette (ABC) transporter complex, substrate-binding subunit-containing"/>
    <property type="evidence" value="ECO:0007669"/>
    <property type="project" value="TreeGrafter"/>
</dbReference>
<gene>
    <name evidence="5" type="primary">sugC</name>
    <name evidence="5" type="ORF">Poly41_42230</name>
</gene>
<evidence type="ECO:0000256" key="2">
    <source>
        <dbReference type="ARBA" id="ARBA00022741"/>
    </source>
</evidence>
<dbReference type="OrthoDB" id="9790614at2"/>
<dbReference type="PANTHER" id="PTHR43875:SF1">
    <property type="entry name" value="OSMOPROTECTIVE COMPOUNDS UPTAKE ATP-BINDING PROTEIN GGTA"/>
    <property type="match status" value="1"/>
</dbReference>
<dbReference type="Proteomes" id="UP000319143">
    <property type="component" value="Unassembled WGS sequence"/>
</dbReference>
<dbReference type="Gene3D" id="2.40.50.140">
    <property type="entry name" value="Nucleic acid-binding proteins"/>
    <property type="match status" value="1"/>
</dbReference>
<dbReference type="SMART" id="SM00382">
    <property type="entry name" value="AAA"/>
    <property type="match status" value="1"/>
</dbReference>
<reference evidence="5 6" key="1">
    <citation type="submission" date="2019-02" db="EMBL/GenBank/DDBJ databases">
        <title>Deep-cultivation of Planctomycetes and their phenomic and genomic characterization uncovers novel biology.</title>
        <authorList>
            <person name="Wiegand S."/>
            <person name="Jogler M."/>
            <person name="Boedeker C."/>
            <person name="Pinto D."/>
            <person name="Vollmers J."/>
            <person name="Rivas-Marin E."/>
            <person name="Kohn T."/>
            <person name="Peeters S.H."/>
            <person name="Heuer A."/>
            <person name="Rast P."/>
            <person name="Oberbeckmann S."/>
            <person name="Bunk B."/>
            <person name="Jeske O."/>
            <person name="Meyerdierks A."/>
            <person name="Storesund J.E."/>
            <person name="Kallscheuer N."/>
            <person name="Luecker S."/>
            <person name="Lage O.M."/>
            <person name="Pohl T."/>
            <person name="Merkel B.J."/>
            <person name="Hornburger P."/>
            <person name="Mueller R.-W."/>
            <person name="Bruemmer F."/>
            <person name="Labrenz M."/>
            <person name="Spormann A.M."/>
            <person name="Op Den Camp H."/>
            <person name="Overmann J."/>
            <person name="Amann R."/>
            <person name="Jetten M.S.M."/>
            <person name="Mascher T."/>
            <person name="Medema M.H."/>
            <person name="Devos D.P."/>
            <person name="Kaster A.-K."/>
            <person name="Ovreas L."/>
            <person name="Rohde M."/>
            <person name="Galperin M.Y."/>
            <person name="Jogler C."/>
        </authorList>
    </citation>
    <scope>NUCLEOTIDE SEQUENCE [LARGE SCALE GENOMIC DNA]</scope>
    <source>
        <strain evidence="5 6">Poly41</strain>
    </source>
</reference>
<dbReference type="Gene3D" id="3.40.50.300">
    <property type="entry name" value="P-loop containing nucleotide triphosphate hydrolases"/>
    <property type="match status" value="1"/>
</dbReference>
<dbReference type="PROSITE" id="PS00211">
    <property type="entry name" value="ABC_TRANSPORTER_1"/>
    <property type="match status" value="1"/>
</dbReference>
<feature type="domain" description="ABC transporter" evidence="4">
    <location>
        <begin position="4"/>
        <end position="233"/>
    </location>
</feature>
<dbReference type="InterPro" id="IPR008995">
    <property type="entry name" value="Mo/tungstate-bd_C_term_dom"/>
</dbReference>
<evidence type="ECO:0000256" key="3">
    <source>
        <dbReference type="ARBA" id="ARBA00022840"/>
    </source>
</evidence>
<dbReference type="InterPro" id="IPR003439">
    <property type="entry name" value="ABC_transporter-like_ATP-bd"/>
</dbReference>
<dbReference type="InterPro" id="IPR047641">
    <property type="entry name" value="ABC_transpr_MalK/UgpC-like"/>
</dbReference>
<dbReference type="GO" id="GO:0016887">
    <property type="term" value="F:ATP hydrolysis activity"/>
    <property type="evidence" value="ECO:0007669"/>
    <property type="project" value="InterPro"/>
</dbReference>
<keyword evidence="2" id="KW-0547">Nucleotide-binding</keyword>
<evidence type="ECO:0000259" key="4">
    <source>
        <dbReference type="PROSITE" id="PS50893"/>
    </source>
</evidence>
<evidence type="ECO:0000313" key="6">
    <source>
        <dbReference type="Proteomes" id="UP000319143"/>
    </source>
</evidence>
<evidence type="ECO:0000313" key="5">
    <source>
        <dbReference type="EMBL" id="TWU35079.1"/>
    </source>
</evidence>
<organism evidence="5 6">
    <name type="scientific">Novipirellula artificiosorum</name>
    <dbReference type="NCBI Taxonomy" id="2528016"/>
    <lineage>
        <taxon>Bacteria</taxon>
        <taxon>Pseudomonadati</taxon>
        <taxon>Planctomycetota</taxon>
        <taxon>Planctomycetia</taxon>
        <taxon>Pirellulales</taxon>
        <taxon>Pirellulaceae</taxon>
        <taxon>Novipirellula</taxon>
    </lineage>
</organism>
<dbReference type="InterPro" id="IPR003593">
    <property type="entry name" value="AAA+_ATPase"/>
</dbReference>
<protein>
    <submittedName>
        <fullName evidence="5">Trehalose import ATP-binding protein SugC</fullName>
        <ecNumber evidence="5">3.6.3.-</ecNumber>
    </submittedName>
</protein>
<keyword evidence="5" id="KW-0378">Hydrolase</keyword>
<dbReference type="InterPro" id="IPR017871">
    <property type="entry name" value="ABC_transporter-like_CS"/>
</dbReference>
<dbReference type="SUPFAM" id="SSF52540">
    <property type="entry name" value="P-loop containing nucleoside triphosphate hydrolases"/>
    <property type="match status" value="1"/>
</dbReference>
<evidence type="ECO:0000256" key="1">
    <source>
        <dbReference type="ARBA" id="ARBA00022448"/>
    </source>
</evidence>
<dbReference type="InterPro" id="IPR012340">
    <property type="entry name" value="NA-bd_OB-fold"/>
</dbReference>
<keyword evidence="3 5" id="KW-0067">ATP-binding</keyword>
<dbReference type="SUPFAM" id="SSF50331">
    <property type="entry name" value="MOP-like"/>
    <property type="match status" value="1"/>
</dbReference>
<accession>A0A5C6DJJ4</accession>
<comment type="caution">
    <text evidence="5">The sequence shown here is derived from an EMBL/GenBank/DDBJ whole genome shotgun (WGS) entry which is preliminary data.</text>
</comment>